<dbReference type="RefSeq" id="XP_041562478.1">
    <property type="nucleotide sequence ID" value="XM_041696894.1"/>
</dbReference>
<reference evidence="2" key="2">
    <citation type="submission" date="2021-02" db="EMBL/GenBank/DDBJ databases">
        <title>Aspergillus puulaauensis MK2 genome sequence.</title>
        <authorList>
            <person name="Futagami T."/>
            <person name="Mori K."/>
            <person name="Kadooka C."/>
            <person name="Tanaka T."/>
        </authorList>
    </citation>
    <scope>NUCLEOTIDE SEQUENCE</scope>
    <source>
        <strain evidence="2">MK2</strain>
    </source>
</reference>
<evidence type="ECO:0000313" key="2">
    <source>
        <dbReference type="EMBL" id="BCS30292.1"/>
    </source>
</evidence>
<dbReference type="AlphaFoldDB" id="A0A7R7XYX6"/>
<name>A0A7R7XYX6_9EURO</name>
<gene>
    <name evidence="2" type="ORF">APUU_80595A</name>
</gene>
<protein>
    <submittedName>
        <fullName evidence="2">Uncharacterized protein</fullName>
    </submittedName>
</protein>
<reference evidence="2" key="1">
    <citation type="submission" date="2021-01" db="EMBL/GenBank/DDBJ databases">
        <authorList>
            <consortium name="Aspergillus puulaauensis MK2 genome sequencing consortium"/>
            <person name="Kazuki M."/>
            <person name="Futagami T."/>
        </authorList>
    </citation>
    <scope>NUCLEOTIDE SEQUENCE</scope>
    <source>
        <strain evidence="2">MK2</strain>
    </source>
</reference>
<feature type="region of interest" description="Disordered" evidence="1">
    <location>
        <begin position="34"/>
        <end position="77"/>
    </location>
</feature>
<evidence type="ECO:0000313" key="3">
    <source>
        <dbReference type="Proteomes" id="UP000654913"/>
    </source>
</evidence>
<dbReference type="OrthoDB" id="10560516at2759"/>
<dbReference type="Proteomes" id="UP000654913">
    <property type="component" value="Chromosome 8"/>
</dbReference>
<feature type="compositionally biased region" description="Polar residues" evidence="1">
    <location>
        <begin position="34"/>
        <end position="53"/>
    </location>
</feature>
<dbReference type="EMBL" id="AP024450">
    <property type="protein sequence ID" value="BCS30292.1"/>
    <property type="molecule type" value="Genomic_DNA"/>
</dbReference>
<proteinExistence type="predicted"/>
<keyword evidence="3" id="KW-1185">Reference proteome</keyword>
<evidence type="ECO:0000256" key="1">
    <source>
        <dbReference type="SAM" id="MobiDB-lite"/>
    </source>
</evidence>
<organism evidence="2 3">
    <name type="scientific">Aspergillus puulaauensis</name>
    <dbReference type="NCBI Taxonomy" id="1220207"/>
    <lineage>
        <taxon>Eukaryota</taxon>
        <taxon>Fungi</taxon>
        <taxon>Dikarya</taxon>
        <taxon>Ascomycota</taxon>
        <taxon>Pezizomycotina</taxon>
        <taxon>Eurotiomycetes</taxon>
        <taxon>Eurotiomycetidae</taxon>
        <taxon>Eurotiales</taxon>
        <taxon>Aspergillaceae</taxon>
        <taxon>Aspergillus</taxon>
    </lineage>
</organism>
<feature type="compositionally biased region" description="Polar residues" evidence="1">
    <location>
        <begin position="1"/>
        <end position="11"/>
    </location>
</feature>
<dbReference type="GeneID" id="64980289"/>
<accession>A0A7R7XYX6</accession>
<dbReference type="KEGG" id="apuu:APUU_80595A"/>
<feature type="region of interest" description="Disordered" evidence="1">
    <location>
        <begin position="1"/>
        <end position="20"/>
    </location>
</feature>
<sequence length="77" mass="8206">MSSPTIASTPRSHPRVITPTTYSQKDIFTALMASTTQSPKSLDVTDTASNDAQSPSAFEYPPPPPPSPVESKSPRAF</sequence>